<comment type="caution">
    <text evidence="2">The sequence shown here is derived from an EMBL/GenBank/DDBJ whole genome shotgun (WGS) entry which is preliminary data.</text>
</comment>
<feature type="region of interest" description="Disordered" evidence="1">
    <location>
        <begin position="1"/>
        <end position="21"/>
    </location>
</feature>
<protein>
    <submittedName>
        <fullName evidence="2">Jg13211 protein</fullName>
    </submittedName>
</protein>
<dbReference type="Proteomes" id="UP000838756">
    <property type="component" value="Unassembled WGS sequence"/>
</dbReference>
<proteinExistence type="predicted"/>
<dbReference type="AlphaFoldDB" id="A0A8S4RGS9"/>
<dbReference type="OrthoDB" id="6425771at2759"/>
<name>A0A8S4RGS9_9NEOP</name>
<organism evidence="2 3">
    <name type="scientific">Pararge aegeria aegeria</name>
    <dbReference type="NCBI Taxonomy" id="348720"/>
    <lineage>
        <taxon>Eukaryota</taxon>
        <taxon>Metazoa</taxon>
        <taxon>Ecdysozoa</taxon>
        <taxon>Arthropoda</taxon>
        <taxon>Hexapoda</taxon>
        <taxon>Insecta</taxon>
        <taxon>Pterygota</taxon>
        <taxon>Neoptera</taxon>
        <taxon>Endopterygota</taxon>
        <taxon>Lepidoptera</taxon>
        <taxon>Glossata</taxon>
        <taxon>Ditrysia</taxon>
        <taxon>Papilionoidea</taxon>
        <taxon>Nymphalidae</taxon>
        <taxon>Satyrinae</taxon>
        <taxon>Satyrini</taxon>
        <taxon>Parargina</taxon>
        <taxon>Pararge</taxon>
    </lineage>
</organism>
<gene>
    <name evidence="2" type="primary">jg13211</name>
    <name evidence="2" type="ORF">PAEG_LOCUS12535</name>
</gene>
<evidence type="ECO:0000313" key="2">
    <source>
        <dbReference type="EMBL" id="CAH2234788.1"/>
    </source>
</evidence>
<feature type="compositionally biased region" description="Basic residues" evidence="1">
    <location>
        <begin position="9"/>
        <end position="21"/>
    </location>
</feature>
<reference evidence="2" key="1">
    <citation type="submission" date="2022-03" db="EMBL/GenBank/DDBJ databases">
        <authorList>
            <person name="Lindestad O."/>
        </authorList>
    </citation>
    <scope>NUCLEOTIDE SEQUENCE</scope>
</reference>
<sequence>MQAALMLRAKSRERKKQRLKRGIKNELPSNVATKPIAPFPRYPPASWGVLNSTILGRVFPAAPLDSFDVVYPPGWGLTNAAFTGAGLPYQHLGDPNVHQFSELCAPPIATSASRLVGLCR</sequence>
<keyword evidence="3" id="KW-1185">Reference proteome</keyword>
<evidence type="ECO:0000313" key="3">
    <source>
        <dbReference type="Proteomes" id="UP000838756"/>
    </source>
</evidence>
<accession>A0A8S4RGS9</accession>
<dbReference type="EMBL" id="CAKXAJ010025084">
    <property type="protein sequence ID" value="CAH2234788.1"/>
    <property type="molecule type" value="Genomic_DNA"/>
</dbReference>
<evidence type="ECO:0000256" key="1">
    <source>
        <dbReference type="SAM" id="MobiDB-lite"/>
    </source>
</evidence>